<dbReference type="SUPFAM" id="SSF55729">
    <property type="entry name" value="Acyl-CoA N-acyltransferases (Nat)"/>
    <property type="match status" value="1"/>
</dbReference>
<dbReference type="AlphaFoldDB" id="A0A9D2H1H0"/>
<dbReference type="InterPro" id="IPR000182">
    <property type="entry name" value="GNAT_dom"/>
</dbReference>
<sequence>MLQIYAPYVEHTTVSAEYFAPSPATFAARMEAIGSRFPVLVYEKEGEVLGYAYLAPAFERRAFSWDCDLSVYVRRDARGGGIGSKLEGACARIAKELGYRRIYALVTGENGASVAFHKRAGYHIAAEFPEALFKQGRWMSLIWLGKEVNAPACAASFPRPLSALPAHIWEEL</sequence>
<dbReference type="GO" id="GO:0016747">
    <property type="term" value="F:acyltransferase activity, transferring groups other than amino-acyl groups"/>
    <property type="evidence" value="ECO:0007669"/>
    <property type="project" value="InterPro"/>
</dbReference>
<dbReference type="PROSITE" id="PS51186">
    <property type="entry name" value="GNAT"/>
    <property type="match status" value="1"/>
</dbReference>
<feature type="domain" description="N-acetyltransferase" evidence="3">
    <location>
        <begin position="1"/>
        <end position="144"/>
    </location>
</feature>
<evidence type="ECO:0000313" key="5">
    <source>
        <dbReference type="Proteomes" id="UP000824221"/>
    </source>
</evidence>
<reference evidence="4" key="1">
    <citation type="journal article" date="2021" name="PeerJ">
        <title>Extensive microbial diversity within the chicken gut microbiome revealed by metagenomics and culture.</title>
        <authorList>
            <person name="Gilroy R."/>
            <person name="Ravi A."/>
            <person name="Getino M."/>
            <person name="Pursley I."/>
            <person name="Horton D.L."/>
            <person name="Alikhan N.F."/>
            <person name="Baker D."/>
            <person name="Gharbi K."/>
            <person name="Hall N."/>
            <person name="Watson M."/>
            <person name="Adriaenssens E.M."/>
            <person name="Foster-Nyarko E."/>
            <person name="Jarju S."/>
            <person name="Secka A."/>
            <person name="Antonio M."/>
            <person name="Oren A."/>
            <person name="Chaudhuri R.R."/>
            <person name="La Ragione R."/>
            <person name="Hildebrand F."/>
            <person name="Pallen M.J."/>
        </authorList>
    </citation>
    <scope>NUCLEOTIDE SEQUENCE</scope>
    <source>
        <strain evidence="4">CHK156-179</strain>
    </source>
</reference>
<keyword evidence="2" id="KW-0012">Acyltransferase</keyword>
<evidence type="ECO:0000259" key="3">
    <source>
        <dbReference type="PROSITE" id="PS51186"/>
    </source>
</evidence>
<dbReference type="Gene3D" id="3.40.630.30">
    <property type="match status" value="1"/>
</dbReference>
<evidence type="ECO:0000256" key="1">
    <source>
        <dbReference type="ARBA" id="ARBA00022679"/>
    </source>
</evidence>
<accession>A0A9D2H1H0</accession>
<dbReference type="EMBL" id="DXAJ01000034">
    <property type="protein sequence ID" value="HJA02184.1"/>
    <property type="molecule type" value="Genomic_DNA"/>
</dbReference>
<evidence type="ECO:0000313" key="4">
    <source>
        <dbReference type="EMBL" id="HJA02184.1"/>
    </source>
</evidence>
<dbReference type="InterPro" id="IPR016181">
    <property type="entry name" value="Acyl_CoA_acyltransferase"/>
</dbReference>
<comment type="caution">
    <text evidence="4">The sequence shown here is derived from an EMBL/GenBank/DDBJ whole genome shotgun (WGS) entry which is preliminary data.</text>
</comment>
<dbReference type="PANTHER" id="PTHR43072">
    <property type="entry name" value="N-ACETYLTRANSFERASE"/>
    <property type="match status" value="1"/>
</dbReference>
<evidence type="ECO:0000256" key="2">
    <source>
        <dbReference type="ARBA" id="ARBA00023315"/>
    </source>
</evidence>
<protein>
    <submittedName>
        <fullName evidence="4">GNAT family N-acetyltransferase</fullName>
    </submittedName>
</protein>
<dbReference type="Pfam" id="PF13420">
    <property type="entry name" value="Acetyltransf_4"/>
    <property type="match status" value="1"/>
</dbReference>
<gene>
    <name evidence="4" type="ORF">H9797_02245</name>
</gene>
<dbReference type="Proteomes" id="UP000824221">
    <property type="component" value="Unassembled WGS sequence"/>
</dbReference>
<organism evidence="4 5">
    <name type="scientific">Candidatus Gallimonas gallistercoris</name>
    <dbReference type="NCBI Taxonomy" id="2838602"/>
    <lineage>
        <taxon>Bacteria</taxon>
        <taxon>Bacillati</taxon>
        <taxon>Bacillota</taxon>
        <taxon>Clostridia</taxon>
        <taxon>Candidatus Gallimonas</taxon>
    </lineage>
</organism>
<name>A0A9D2H1H0_9FIRM</name>
<proteinExistence type="predicted"/>
<keyword evidence="1" id="KW-0808">Transferase</keyword>
<dbReference type="CDD" id="cd04301">
    <property type="entry name" value="NAT_SF"/>
    <property type="match status" value="1"/>
</dbReference>
<dbReference type="PANTHER" id="PTHR43072:SF23">
    <property type="entry name" value="UPF0039 PROTEIN C11D3.02C"/>
    <property type="match status" value="1"/>
</dbReference>
<reference evidence="4" key="2">
    <citation type="submission" date="2021-04" db="EMBL/GenBank/DDBJ databases">
        <authorList>
            <person name="Gilroy R."/>
        </authorList>
    </citation>
    <scope>NUCLEOTIDE SEQUENCE</scope>
    <source>
        <strain evidence="4">CHK156-179</strain>
    </source>
</reference>